<proteinExistence type="predicted"/>
<keyword evidence="5" id="KW-1185">Reference proteome</keyword>
<dbReference type="PANTHER" id="PTHR32308:SF10">
    <property type="entry name" value="CITRATE LYASE SUBUNIT BETA"/>
    <property type="match status" value="1"/>
</dbReference>
<dbReference type="InterPro" id="IPR015813">
    <property type="entry name" value="Pyrv/PenolPyrv_kinase-like_dom"/>
</dbReference>
<dbReference type="EMBL" id="BAAATZ010000021">
    <property type="protein sequence ID" value="GAA2732306.1"/>
    <property type="molecule type" value="Genomic_DNA"/>
</dbReference>
<comment type="caution">
    <text evidence="4">The sequence shown here is derived from an EMBL/GenBank/DDBJ whole genome shotgun (WGS) entry which is preliminary data.</text>
</comment>
<reference evidence="4 5" key="1">
    <citation type="journal article" date="2019" name="Int. J. Syst. Evol. Microbiol.">
        <title>The Global Catalogue of Microorganisms (GCM) 10K type strain sequencing project: providing services to taxonomists for standard genome sequencing and annotation.</title>
        <authorList>
            <consortium name="The Broad Institute Genomics Platform"/>
            <consortium name="The Broad Institute Genome Sequencing Center for Infectious Disease"/>
            <person name="Wu L."/>
            <person name="Ma J."/>
        </authorList>
    </citation>
    <scope>NUCLEOTIDE SEQUENCE [LARGE SCALE GENOMIC DNA]</scope>
    <source>
        <strain evidence="4 5">JCM 8201</strain>
    </source>
</reference>
<dbReference type="Proteomes" id="UP001501842">
    <property type="component" value="Unassembled WGS sequence"/>
</dbReference>
<name>A0ABN3UHL9_9ACTN</name>
<dbReference type="InterPro" id="IPR054255">
    <property type="entry name" value="DUF6986"/>
</dbReference>
<dbReference type="SUPFAM" id="SSF51621">
    <property type="entry name" value="Phosphoenolpyruvate/pyruvate domain"/>
    <property type="match status" value="1"/>
</dbReference>
<dbReference type="InterPro" id="IPR040442">
    <property type="entry name" value="Pyrv_kinase-like_dom_sf"/>
</dbReference>
<keyword evidence="4" id="KW-0456">Lyase</keyword>
<dbReference type="RefSeq" id="WP_344453249.1">
    <property type="nucleotide sequence ID" value="NZ_BAAATZ010000021.1"/>
</dbReference>
<comment type="cofactor">
    <cofactor evidence="1">
        <name>Mg(2+)</name>
        <dbReference type="ChEBI" id="CHEBI:18420"/>
    </cofactor>
</comment>
<evidence type="ECO:0000313" key="4">
    <source>
        <dbReference type="EMBL" id="GAA2732306.1"/>
    </source>
</evidence>
<evidence type="ECO:0000256" key="1">
    <source>
        <dbReference type="ARBA" id="ARBA00001946"/>
    </source>
</evidence>
<keyword evidence="3" id="KW-0460">Magnesium</keyword>
<gene>
    <name evidence="4" type="ORF">GCM10010439_49740</name>
</gene>
<evidence type="ECO:0000313" key="5">
    <source>
        <dbReference type="Proteomes" id="UP001501842"/>
    </source>
</evidence>
<evidence type="ECO:0000256" key="2">
    <source>
        <dbReference type="ARBA" id="ARBA00022723"/>
    </source>
</evidence>
<keyword evidence="2" id="KW-0479">Metal-binding</keyword>
<accession>A0ABN3UHL9</accession>
<dbReference type="GO" id="GO:0016829">
    <property type="term" value="F:lyase activity"/>
    <property type="evidence" value="ECO:0007669"/>
    <property type="project" value="UniProtKB-KW"/>
</dbReference>
<evidence type="ECO:0000256" key="3">
    <source>
        <dbReference type="ARBA" id="ARBA00022842"/>
    </source>
</evidence>
<sequence>MNLSLSKTDDLAERVRALAADLASQFPGSSGGRQPVHTVFVPADEFSADTPAEWGGRALRLLNKHTPGDGSFGTTFMLDPSLAGMIRSRVAAKLAREPVEDLRIDFAGAYGTRGEDEEDAHVAQAVEAVAASYNAQRLPHFWGVRVKSFSGGGHERAMRTLDGFLTSLRDRLGRLPGGFTITLPDVADAAQVGVFTDYLDRLEAALGLPGGVLHFEIQIDLPQVLADHRGGLGIRRILTSGQGRIGTVHFGAASYTAALGLPHEEQRLDHPACDFARHVLQTSVAGRGIRLSDGPSHMIPRDEGGDEIAACWQAHVTGVRHSLAHGFYQSWDLHPAHLTARYAALFDFHLSGVDATVDKIRAASDPAPHLMERLQRGVACGALDESVLQIPRAGGGPGS</sequence>
<dbReference type="Gene3D" id="3.20.20.60">
    <property type="entry name" value="Phosphoenolpyruvate-binding domains"/>
    <property type="match status" value="1"/>
</dbReference>
<organism evidence="4 5">
    <name type="scientific">Actinocorallia aurantiaca</name>
    <dbReference type="NCBI Taxonomy" id="46204"/>
    <lineage>
        <taxon>Bacteria</taxon>
        <taxon>Bacillati</taxon>
        <taxon>Actinomycetota</taxon>
        <taxon>Actinomycetes</taxon>
        <taxon>Streptosporangiales</taxon>
        <taxon>Thermomonosporaceae</taxon>
        <taxon>Actinocorallia</taxon>
    </lineage>
</organism>
<dbReference type="Pfam" id="PF22484">
    <property type="entry name" value="DUF6986"/>
    <property type="match status" value="1"/>
</dbReference>
<dbReference type="PANTHER" id="PTHR32308">
    <property type="entry name" value="LYASE BETA SUBUNIT, PUTATIVE (AFU_ORTHOLOGUE AFUA_4G13030)-RELATED"/>
    <property type="match status" value="1"/>
</dbReference>
<protein>
    <submittedName>
        <fullName evidence="4">Aldolase/citrate lyase family protein</fullName>
    </submittedName>
</protein>